<dbReference type="InterPro" id="IPR017937">
    <property type="entry name" value="Thioredoxin_CS"/>
</dbReference>
<dbReference type="CDD" id="cd02966">
    <property type="entry name" value="TlpA_like_family"/>
    <property type="match status" value="1"/>
</dbReference>
<dbReference type="AlphaFoldDB" id="W4V673"/>
<evidence type="ECO:0000259" key="3">
    <source>
        <dbReference type="PROSITE" id="PS51352"/>
    </source>
</evidence>
<gene>
    <name evidence="4" type="ORF">JCM21531_2152</name>
</gene>
<evidence type="ECO:0000256" key="1">
    <source>
        <dbReference type="SAM" id="MobiDB-lite"/>
    </source>
</evidence>
<dbReference type="PANTHER" id="PTHR42852">
    <property type="entry name" value="THIOL:DISULFIDE INTERCHANGE PROTEIN DSBE"/>
    <property type="match status" value="1"/>
</dbReference>
<dbReference type="SUPFAM" id="SSF52833">
    <property type="entry name" value="Thioredoxin-like"/>
    <property type="match status" value="1"/>
</dbReference>
<dbReference type="GO" id="GO:0016209">
    <property type="term" value="F:antioxidant activity"/>
    <property type="evidence" value="ECO:0007669"/>
    <property type="project" value="InterPro"/>
</dbReference>
<evidence type="ECO:0000313" key="5">
    <source>
        <dbReference type="Proteomes" id="UP000019109"/>
    </source>
</evidence>
<comment type="caution">
    <text evidence="4">The sequence shown here is derived from an EMBL/GenBank/DDBJ whole genome shotgun (WGS) entry which is preliminary data.</text>
</comment>
<dbReference type="Pfam" id="PF00578">
    <property type="entry name" value="AhpC-TSA"/>
    <property type="match status" value="1"/>
</dbReference>
<sequence>MNMKKTVNIIIWVAVLAFLLIGAYVVYNRGDSAENIGDKISDDINKDGNAKDEDGGTEQENKIMAPDFTLKDLDGNTVKLSDYKGKIVFLNFWASWCGPCTSEMPEFEEVHKEFSKGEDAVILAVNLTDGFRETEEKARKFIADNGYTMKVLLDTTGSVAQDYRIYSIPTTYVIDRDGSIVTYMEGARRGKVLLDILEKLK</sequence>
<dbReference type="RefSeq" id="WP_243467402.1">
    <property type="nucleotide sequence ID" value="NZ_BAVR01000023.1"/>
</dbReference>
<organism evidence="4 5">
    <name type="scientific">Acetivibrio straminisolvens JCM 21531</name>
    <dbReference type="NCBI Taxonomy" id="1294263"/>
    <lineage>
        <taxon>Bacteria</taxon>
        <taxon>Bacillati</taxon>
        <taxon>Bacillota</taxon>
        <taxon>Clostridia</taxon>
        <taxon>Eubacteriales</taxon>
        <taxon>Oscillospiraceae</taxon>
        <taxon>Acetivibrio</taxon>
    </lineage>
</organism>
<dbReference type="InterPro" id="IPR036249">
    <property type="entry name" value="Thioredoxin-like_sf"/>
</dbReference>
<dbReference type="PANTHER" id="PTHR42852:SF13">
    <property type="entry name" value="PROTEIN DIPZ"/>
    <property type="match status" value="1"/>
</dbReference>
<accession>W4V673</accession>
<dbReference type="STRING" id="1294263.JCM21531_2152"/>
<dbReference type="EMBL" id="BAVR01000023">
    <property type="protein sequence ID" value="GAE88686.1"/>
    <property type="molecule type" value="Genomic_DNA"/>
</dbReference>
<reference evidence="4" key="1">
    <citation type="journal article" date="2014" name="Genome Announc.">
        <title>Draft Genome Sequence of Clostridium straminisolvens Strain JCM 21531T, Isolated from a Cellulose-Degrading Bacterial Community.</title>
        <authorList>
            <person name="Yuki M."/>
            <person name="Oshima K."/>
            <person name="Suda W."/>
            <person name="Sakamoto M."/>
            <person name="Kitamura K."/>
            <person name="Iida T."/>
            <person name="Hattori M."/>
            <person name="Ohkuma M."/>
        </authorList>
    </citation>
    <scope>NUCLEOTIDE SEQUENCE [LARGE SCALE GENOMIC DNA]</scope>
    <source>
        <strain evidence="4">JCM 21531</strain>
    </source>
</reference>
<keyword evidence="5" id="KW-1185">Reference proteome</keyword>
<keyword evidence="2" id="KW-0812">Transmembrane</keyword>
<keyword evidence="2" id="KW-0472">Membrane</keyword>
<proteinExistence type="predicted"/>
<dbReference type="InterPro" id="IPR013766">
    <property type="entry name" value="Thioredoxin_domain"/>
</dbReference>
<dbReference type="PROSITE" id="PS51352">
    <property type="entry name" value="THIOREDOXIN_2"/>
    <property type="match status" value="1"/>
</dbReference>
<dbReference type="Proteomes" id="UP000019109">
    <property type="component" value="Unassembled WGS sequence"/>
</dbReference>
<feature type="region of interest" description="Disordered" evidence="1">
    <location>
        <begin position="38"/>
        <end position="61"/>
    </location>
</feature>
<evidence type="ECO:0000313" key="4">
    <source>
        <dbReference type="EMBL" id="GAE88686.1"/>
    </source>
</evidence>
<dbReference type="InterPro" id="IPR000866">
    <property type="entry name" value="AhpC/TSA"/>
</dbReference>
<dbReference type="InterPro" id="IPR050553">
    <property type="entry name" value="Thioredoxin_ResA/DsbE_sf"/>
</dbReference>
<protein>
    <submittedName>
        <fullName evidence="4">Thiol:disulfide oxidoreductase</fullName>
    </submittedName>
</protein>
<feature type="domain" description="Thioredoxin" evidence="3">
    <location>
        <begin position="59"/>
        <end position="201"/>
    </location>
</feature>
<dbReference type="PROSITE" id="PS00194">
    <property type="entry name" value="THIOREDOXIN_1"/>
    <property type="match status" value="1"/>
</dbReference>
<dbReference type="GO" id="GO:0016491">
    <property type="term" value="F:oxidoreductase activity"/>
    <property type="evidence" value="ECO:0007669"/>
    <property type="project" value="InterPro"/>
</dbReference>
<feature type="compositionally biased region" description="Basic and acidic residues" evidence="1">
    <location>
        <begin position="38"/>
        <end position="54"/>
    </location>
</feature>
<evidence type="ECO:0000256" key="2">
    <source>
        <dbReference type="SAM" id="Phobius"/>
    </source>
</evidence>
<dbReference type="Gene3D" id="3.40.30.10">
    <property type="entry name" value="Glutaredoxin"/>
    <property type="match status" value="1"/>
</dbReference>
<keyword evidence="2" id="KW-1133">Transmembrane helix</keyword>
<feature type="transmembrane region" description="Helical" evidence="2">
    <location>
        <begin position="7"/>
        <end position="27"/>
    </location>
</feature>
<name>W4V673_9FIRM</name>